<evidence type="ECO:0000256" key="10">
    <source>
        <dbReference type="ARBA" id="ARBA00022692"/>
    </source>
</evidence>
<keyword evidence="7" id="KW-0597">Phosphoprotein</keyword>
<keyword evidence="19" id="KW-0325">Glycoprotein</keyword>
<organism evidence="27 28">
    <name type="scientific">Centaurea solstitialis</name>
    <name type="common">yellow star-thistle</name>
    <dbReference type="NCBI Taxonomy" id="347529"/>
    <lineage>
        <taxon>Eukaryota</taxon>
        <taxon>Viridiplantae</taxon>
        <taxon>Streptophyta</taxon>
        <taxon>Embryophyta</taxon>
        <taxon>Tracheophyta</taxon>
        <taxon>Spermatophyta</taxon>
        <taxon>Magnoliopsida</taxon>
        <taxon>eudicotyledons</taxon>
        <taxon>Gunneridae</taxon>
        <taxon>Pentapetalae</taxon>
        <taxon>asterids</taxon>
        <taxon>campanulids</taxon>
        <taxon>Asterales</taxon>
        <taxon>Asteraceae</taxon>
        <taxon>Carduoideae</taxon>
        <taxon>Cardueae</taxon>
        <taxon>Centaureinae</taxon>
        <taxon>Centaurea</taxon>
    </lineage>
</organism>
<proteinExistence type="inferred from homology"/>
<evidence type="ECO:0000256" key="13">
    <source>
        <dbReference type="ARBA" id="ARBA00022741"/>
    </source>
</evidence>
<comment type="subcellular location">
    <subcellularLocation>
        <location evidence="1">Cell membrane</location>
        <topology evidence="1">Single-pass membrane protein</topology>
    </subcellularLocation>
    <subcellularLocation>
        <location evidence="2">Membrane</location>
        <topology evidence="2">Single-pass type I membrane protein</topology>
    </subcellularLocation>
</comment>
<feature type="compositionally biased region" description="Pro residues" evidence="23">
    <location>
        <begin position="1110"/>
        <end position="1195"/>
    </location>
</feature>
<dbReference type="GO" id="GO:0051707">
    <property type="term" value="P:response to other organism"/>
    <property type="evidence" value="ECO:0007669"/>
    <property type="project" value="UniProtKB-ARBA"/>
</dbReference>
<dbReference type="InterPro" id="IPR008271">
    <property type="entry name" value="Ser/Thr_kinase_AS"/>
</dbReference>
<feature type="compositionally biased region" description="Pro residues" evidence="23">
    <location>
        <begin position="1073"/>
        <end position="1093"/>
    </location>
</feature>
<dbReference type="InterPro" id="IPR001611">
    <property type="entry name" value="Leu-rich_rpt"/>
</dbReference>
<evidence type="ECO:0000256" key="4">
    <source>
        <dbReference type="ARBA" id="ARBA00012513"/>
    </source>
</evidence>
<evidence type="ECO:0000256" key="18">
    <source>
        <dbReference type="ARBA" id="ARBA00023170"/>
    </source>
</evidence>
<dbReference type="InterPro" id="IPR050647">
    <property type="entry name" value="Plant_LRR-RLKs"/>
</dbReference>
<dbReference type="SMART" id="SM00369">
    <property type="entry name" value="LRR_TYP"/>
    <property type="match status" value="10"/>
</dbReference>
<feature type="signal peptide" evidence="25">
    <location>
        <begin position="1"/>
        <end position="23"/>
    </location>
</feature>
<dbReference type="InterPro" id="IPR003591">
    <property type="entry name" value="Leu-rich_rpt_typical-subtyp"/>
</dbReference>
<keyword evidence="5" id="KW-1003">Cell membrane</keyword>
<keyword evidence="17 24" id="KW-0472">Membrane</keyword>
<feature type="compositionally biased region" description="Low complexity" evidence="23">
    <location>
        <begin position="1034"/>
        <end position="1054"/>
    </location>
</feature>
<accession>A0AA38U3Y1</accession>
<evidence type="ECO:0000256" key="14">
    <source>
        <dbReference type="ARBA" id="ARBA00022777"/>
    </source>
</evidence>
<evidence type="ECO:0000256" key="7">
    <source>
        <dbReference type="ARBA" id="ARBA00022553"/>
    </source>
</evidence>
<dbReference type="Gene3D" id="1.10.510.10">
    <property type="entry name" value="Transferase(Phosphotransferase) domain 1"/>
    <property type="match status" value="1"/>
</dbReference>
<reference evidence="27" key="1">
    <citation type="submission" date="2023-03" db="EMBL/GenBank/DDBJ databases">
        <title>Chromosome-scale reference genome and RAD-based genetic map of yellow starthistle (Centaurea solstitialis) reveal putative structural variation and QTLs associated with invader traits.</title>
        <authorList>
            <person name="Reatini B."/>
            <person name="Cang F.A."/>
            <person name="Jiang Q."/>
            <person name="Mckibben M.T.W."/>
            <person name="Barker M.S."/>
            <person name="Rieseberg L.H."/>
            <person name="Dlugosch K.M."/>
        </authorList>
    </citation>
    <scope>NUCLEOTIDE SEQUENCE</scope>
    <source>
        <strain evidence="27">CAN-66</strain>
        <tissue evidence="27">Leaf</tissue>
    </source>
</reference>
<dbReference type="Proteomes" id="UP001172457">
    <property type="component" value="Chromosome 1"/>
</dbReference>
<dbReference type="InterPro" id="IPR011009">
    <property type="entry name" value="Kinase-like_dom_sf"/>
</dbReference>
<evidence type="ECO:0000256" key="21">
    <source>
        <dbReference type="ARBA" id="ARBA00048679"/>
    </source>
</evidence>
<dbReference type="PROSITE" id="PS00108">
    <property type="entry name" value="PROTEIN_KINASE_ST"/>
    <property type="match status" value="1"/>
</dbReference>
<dbReference type="FunFam" id="1.10.510.10:FF:000358">
    <property type="entry name" value="Putative leucine-rich repeat receptor-like serine/threonine-protein kinase"/>
    <property type="match status" value="1"/>
</dbReference>
<dbReference type="FunFam" id="3.30.200.20:FF:000432">
    <property type="entry name" value="LRR receptor-like serine/threonine-protein kinase EFR"/>
    <property type="match status" value="1"/>
</dbReference>
<evidence type="ECO:0000256" key="24">
    <source>
        <dbReference type="SAM" id="Phobius"/>
    </source>
</evidence>
<feature type="chain" id="PRO_5041462389" description="non-specific serine/threonine protein kinase" evidence="25">
    <location>
        <begin position="24"/>
        <end position="1195"/>
    </location>
</feature>
<evidence type="ECO:0000256" key="12">
    <source>
        <dbReference type="ARBA" id="ARBA00022737"/>
    </source>
</evidence>
<keyword evidence="14" id="KW-0418">Kinase</keyword>
<evidence type="ECO:0000256" key="23">
    <source>
        <dbReference type="SAM" id="MobiDB-lite"/>
    </source>
</evidence>
<dbReference type="SUPFAM" id="SSF56112">
    <property type="entry name" value="Protein kinase-like (PK-like)"/>
    <property type="match status" value="1"/>
</dbReference>
<comment type="similarity">
    <text evidence="3">Belongs to the protein kinase superfamily. Ser/Thr protein kinase family.</text>
</comment>
<evidence type="ECO:0000256" key="1">
    <source>
        <dbReference type="ARBA" id="ARBA00004162"/>
    </source>
</evidence>
<dbReference type="EC" id="2.7.11.1" evidence="4"/>
<keyword evidence="6" id="KW-0723">Serine/threonine-protein kinase</keyword>
<dbReference type="PANTHER" id="PTHR48056:SF89">
    <property type="entry name" value="OS06G0585982 PROTEIN"/>
    <property type="match status" value="1"/>
</dbReference>
<evidence type="ECO:0000256" key="3">
    <source>
        <dbReference type="ARBA" id="ARBA00008684"/>
    </source>
</evidence>
<comment type="catalytic activity">
    <reaction evidence="21">
        <text>L-seryl-[protein] + ATP = O-phospho-L-seryl-[protein] + ADP + H(+)</text>
        <dbReference type="Rhea" id="RHEA:17989"/>
        <dbReference type="Rhea" id="RHEA-COMP:9863"/>
        <dbReference type="Rhea" id="RHEA-COMP:11604"/>
        <dbReference type="ChEBI" id="CHEBI:15378"/>
        <dbReference type="ChEBI" id="CHEBI:29999"/>
        <dbReference type="ChEBI" id="CHEBI:30616"/>
        <dbReference type="ChEBI" id="CHEBI:83421"/>
        <dbReference type="ChEBI" id="CHEBI:456216"/>
        <dbReference type="EC" id="2.7.11.1"/>
    </reaction>
</comment>
<dbReference type="FunFam" id="3.80.10.10:FF:000041">
    <property type="entry name" value="LRR receptor-like serine/threonine-protein kinase ERECTA"/>
    <property type="match status" value="1"/>
</dbReference>
<feature type="domain" description="Protein kinase" evidence="26">
    <location>
        <begin position="699"/>
        <end position="1010"/>
    </location>
</feature>
<dbReference type="GO" id="GO:0005886">
    <property type="term" value="C:plasma membrane"/>
    <property type="evidence" value="ECO:0007669"/>
    <property type="project" value="UniProtKB-SubCell"/>
</dbReference>
<evidence type="ECO:0000256" key="20">
    <source>
        <dbReference type="ARBA" id="ARBA00047899"/>
    </source>
</evidence>
<dbReference type="PROSITE" id="PS50011">
    <property type="entry name" value="PROTEIN_KINASE_DOM"/>
    <property type="match status" value="1"/>
</dbReference>
<dbReference type="GO" id="GO:0006952">
    <property type="term" value="P:defense response"/>
    <property type="evidence" value="ECO:0007669"/>
    <property type="project" value="UniProtKB-ARBA"/>
</dbReference>
<dbReference type="GO" id="GO:0005524">
    <property type="term" value="F:ATP binding"/>
    <property type="evidence" value="ECO:0007669"/>
    <property type="project" value="UniProtKB-UniRule"/>
</dbReference>
<keyword evidence="13 22" id="KW-0547">Nucleotide-binding</keyword>
<gene>
    <name evidence="27" type="ORF">OSB04_002076</name>
</gene>
<evidence type="ECO:0000313" key="27">
    <source>
        <dbReference type="EMBL" id="KAJ9566110.1"/>
    </source>
</evidence>
<keyword evidence="16 24" id="KW-1133">Transmembrane helix</keyword>
<dbReference type="Pfam" id="PF13855">
    <property type="entry name" value="LRR_8"/>
    <property type="match status" value="1"/>
</dbReference>
<evidence type="ECO:0000256" key="16">
    <source>
        <dbReference type="ARBA" id="ARBA00022989"/>
    </source>
</evidence>
<dbReference type="InterPro" id="IPR055414">
    <property type="entry name" value="LRR_R13L4/SHOC2-like"/>
</dbReference>
<evidence type="ECO:0000256" key="5">
    <source>
        <dbReference type="ARBA" id="ARBA00022475"/>
    </source>
</evidence>
<feature type="binding site" evidence="22">
    <location>
        <position position="728"/>
    </location>
    <ligand>
        <name>ATP</name>
        <dbReference type="ChEBI" id="CHEBI:30616"/>
    </ligand>
</feature>
<evidence type="ECO:0000256" key="15">
    <source>
        <dbReference type="ARBA" id="ARBA00022840"/>
    </source>
</evidence>
<name>A0AA38U3Y1_9ASTR</name>
<dbReference type="EMBL" id="JARYMX010000001">
    <property type="protein sequence ID" value="KAJ9566110.1"/>
    <property type="molecule type" value="Genomic_DNA"/>
</dbReference>
<dbReference type="InterPro" id="IPR000719">
    <property type="entry name" value="Prot_kinase_dom"/>
</dbReference>
<keyword evidence="28" id="KW-1185">Reference proteome</keyword>
<feature type="transmembrane region" description="Helical" evidence="24">
    <location>
        <begin position="642"/>
        <end position="666"/>
    </location>
</feature>
<comment type="caution">
    <text evidence="27">The sequence shown here is derived from an EMBL/GenBank/DDBJ whole genome shotgun (WGS) entry which is preliminary data.</text>
</comment>
<evidence type="ECO:0000256" key="11">
    <source>
        <dbReference type="ARBA" id="ARBA00022729"/>
    </source>
</evidence>
<dbReference type="SMART" id="SM00220">
    <property type="entry name" value="S_TKc"/>
    <property type="match status" value="1"/>
</dbReference>
<evidence type="ECO:0000256" key="9">
    <source>
        <dbReference type="ARBA" id="ARBA00022679"/>
    </source>
</evidence>
<dbReference type="PRINTS" id="PR00019">
    <property type="entry name" value="LEURICHRPT"/>
</dbReference>
<keyword evidence="10 24" id="KW-0812">Transmembrane</keyword>
<dbReference type="InterPro" id="IPR017441">
    <property type="entry name" value="Protein_kinase_ATP_BS"/>
</dbReference>
<dbReference type="GO" id="GO:0033612">
    <property type="term" value="F:receptor serine/threonine kinase binding"/>
    <property type="evidence" value="ECO:0007669"/>
    <property type="project" value="TreeGrafter"/>
</dbReference>
<comment type="catalytic activity">
    <reaction evidence="20">
        <text>L-threonyl-[protein] + ATP = O-phospho-L-threonyl-[protein] + ADP + H(+)</text>
        <dbReference type="Rhea" id="RHEA:46608"/>
        <dbReference type="Rhea" id="RHEA-COMP:11060"/>
        <dbReference type="Rhea" id="RHEA-COMP:11605"/>
        <dbReference type="ChEBI" id="CHEBI:15378"/>
        <dbReference type="ChEBI" id="CHEBI:30013"/>
        <dbReference type="ChEBI" id="CHEBI:30616"/>
        <dbReference type="ChEBI" id="CHEBI:61977"/>
        <dbReference type="ChEBI" id="CHEBI:456216"/>
        <dbReference type="EC" id="2.7.11.1"/>
    </reaction>
</comment>
<protein>
    <recommendedName>
        <fullName evidence="4">non-specific serine/threonine protein kinase</fullName>
        <ecNumber evidence="4">2.7.11.1</ecNumber>
    </recommendedName>
</protein>
<feature type="region of interest" description="Disordered" evidence="23">
    <location>
        <begin position="1034"/>
        <end position="1195"/>
    </location>
</feature>
<evidence type="ECO:0000256" key="25">
    <source>
        <dbReference type="SAM" id="SignalP"/>
    </source>
</evidence>
<feature type="compositionally biased region" description="Basic residues" evidence="23">
    <location>
        <begin position="1055"/>
        <end position="1066"/>
    </location>
</feature>
<dbReference type="Pfam" id="PF00069">
    <property type="entry name" value="Pkinase"/>
    <property type="match status" value="1"/>
</dbReference>
<keyword evidence="12" id="KW-0677">Repeat</keyword>
<dbReference type="AlphaFoldDB" id="A0AA38U3Y1"/>
<keyword evidence="18" id="KW-0675">Receptor</keyword>
<dbReference type="SUPFAM" id="SSF52058">
    <property type="entry name" value="L domain-like"/>
    <property type="match status" value="3"/>
</dbReference>
<dbReference type="Gene3D" id="3.30.200.20">
    <property type="entry name" value="Phosphorylase Kinase, domain 1"/>
    <property type="match status" value="1"/>
</dbReference>
<feature type="compositionally biased region" description="Low complexity" evidence="23">
    <location>
        <begin position="1094"/>
        <end position="1109"/>
    </location>
</feature>
<evidence type="ECO:0000313" key="28">
    <source>
        <dbReference type="Proteomes" id="UP001172457"/>
    </source>
</evidence>
<keyword evidence="8" id="KW-0433">Leucine-rich repeat</keyword>
<evidence type="ECO:0000256" key="6">
    <source>
        <dbReference type="ARBA" id="ARBA00022527"/>
    </source>
</evidence>
<dbReference type="FunFam" id="3.80.10.10:FF:000565">
    <property type="entry name" value="Leucine-rich repeat receptor-like kinase protein FLORAL ORGAN NUMBER1"/>
    <property type="match status" value="1"/>
</dbReference>
<dbReference type="FunFam" id="3.80.10.10:FF:000288">
    <property type="entry name" value="LRR receptor-like serine/threonine-protein kinase EFR"/>
    <property type="match status" value="1"/>
</dbReference>
<dbReference type="GO" id="GO:0004674">
    <property type="term" value="F:protein serine/threonine kinase activity"/>
    <property type="evidence" value="ECO:0007669"/>
    <property type="project" value="UniProtKB-KW"/>
</dbReference>
<dbReference type="Pfam" id="PF08263">
    <property type="entry name" value="LRRNT_2"/>
    <property type="match status" value="1"/>
</dbReference>
<evidence type="ECO:0000256" key="2">
    <source>
        <dbReference type="ARBA" id="ARBA00004479"/>
    </source>
</evidence>
<keyword evidence="15 22" id="KW-0067">ATP-binding</keyword>
<dbReference type="Pfam" id="PF00560">
    <property type="entry name" value="LRR_1"/>
    <property type="match status" value="5"/>
</dbReference>
<dbReference type="InterPro" id="IPR013210">
    <property type="entry name" value="LRR_N_plant-typ"/>
</dbReference>
<evidence type="ECO:0000256" key="8">
    <source>
        <dbReference type="ARBA" id="ARBA00022614"/>
    </source>
</evidence>
<dbReference type="PANTHER" id="PTHR48056">
    <property type="entry name" value="LRR RECEPTOR-LIKE SERINE/THREONINE-PROTEIN KINASE-RELATED"/>
    <property type="match status" value="1"/>
</dbReference>
<dbReference type="Gene3D" id="3.80.10.10">
    <property type="entry name" value="Ribonuclease Inhibitor"/>
    <property type="match status" value="4"/>
</dbReference>
<evidence type="ECO:0000256" key="22">
    <source>
        <dbReference type="PROSITE-ProRule" id="PRU10141"/>
    </source>
</evidence>
<evidence type="ECO:0000259" key="26">
    <source>
        <dbReference type="PROSITE" id="PS50011"/>
    </source>
</evidence>
<evidence type="ECO:0000256" key="19">
    <source>
        <dbReference type="ARBA" id="ARBA00023180"/>
    </source>
</evidence>
<dbReference type="Pfam" id="PF23598">
    <property type="entry name" value="LRR_14"/>
    <property type="match status" value="1"/>
</dbReference>
<sequence length="1195" mass="131856">MAYFSLFFHAIALLSWSATLAIASLTGNNTDHLALLAIKSSITHDPQRVLDTWNTSLHFCQWQGVTCGRRHPRVTMLDFGSTGLVGSLSPHIGNLSFLRDIRLANNSFNGVVPPQLGNLFRLRNLILSNNYFEGEVPTTLSNCTRLEVLGLSHNKLVGKLPQNLCLLVNLMFLSIFYNNFTGAIPSFIANLTSLENISANNNQLEGIIPDIFDQLHNLKHFDFGSNRLHGMIPPSLYNLTALTSVQIYGNEISGGLSKDIGLQLPNLEEVQIWSNRLTGSLPSFSNCSNLQYLDLGDNGFTGEVNINFRGLPILTWLLLSENSLGSWEPDEMNFFDSMTNCSKLQKLDLGSNQLRGMLPSSIGNLSSQLTLLDLSSNLLYGTLPSRIGNLVKLTEILLYSNQLTGIIPNELGNLQFLVILFLDLNNFTCNLPDSLGNLSSLSTLDLSDNRLQGQIPASLGKCKSLSNIKLSSNNFRGLIHKEIFQPSSLLYLDFSQNHLVGPLPQEMRNLKNLWAFDLSHNNLVGEIPDAIRSCTSLEYLDLAANSFEGLIPLAFRDLRGIRDLNLSNNNFSGNIPIFLEQLNLSSLNLSFNNLDWKVPTRGIFKNASAIAISGNSRLCGGIPELRLPRCDMVARSKKGSHLILVVVPLFSSLVVLAIVLSLLFCWQRRKRQAQHIEASPGQQFSRVSYGSIRKATNEFSERNLIGKGTYSVVYKGIWEAGAAMSAIKVLKLENQGALKSFMVECEALKNIRHRNLVKIITSCSSVDYQGNDFKALIYEFMPNGNLDTWLHPSQEQETETEEAAPRRLSLRQRLTILMDVANAIHYLHQECEIPIIHCDLKPNNILLDSDMVAHVGDFGLAKFLPLKPHESSSIGIRGTIGYAAPEYGLGSEMTKEGDIYSFGILLLEMMTGKRPTDKFFGEGLNLHEYVKMVLPDRAMEIVEPTIMHFLEEEMEAANVNGRSGEDEARKWKRLEDGIISLCRIGLTCSMESPRERMDTSKIVRELHRINAIIFSNSHFHFPFPLSIAVPFSSPSTAATTAPASPATTTTAVATSHRHCRHRRRHAIVVPFSSPRPPSLPPPPRPPPLPPSPPATATAATAVVTLSSSPSPSPPRPPRPPPSPPRPPPSPPRPPPSPPRPPPSPPRPPPSPPRPPPSPLRPPPSLPRPPPSLPRPPPPLSRPPRPPPPPPRTPPS</sequence>
<dbReference type="InterPro" id="IPR032675">
    <property type="entry name" value="LRR_dom_sf"/>
</dbReference>
<dbReference type="PROSITE" id="PS00107">
    <property type="entry name" value="PROTEIN_KINASE_ATP"/>
    <property type="match status" value="1"/>
</dbReference>
<dbReference type="SMART" id="SM00365">
    <property type="entry name" value="LRR_SD22"/>
    <property type="match status" value="7"/>
</dbReference>
<evidence type="ECO:0000256" key="17">
    <source>
        <dbReference type="ARBA" id="ARBA00023136"/>
    </source>
</evidence>
<keyword evidence="11 25" id="KW-0732">Signal</keyword>
<keyword evidence="9" id="KW-0808">Transferase</keyword>